<dbReference type="Pfam" id="PF00437">
    <property type="entry name" value="T2SSE"/>
    <property type="match status" value="1"/>
</dbReference>
<dbReference type="PANTHER" id="PTHR30486">
    <property type="entry name" value="TWITCHING MOTILITY PROTEIN PILT"/>
    <property type="match status" value="1"/>
</dbReference>
<protein>
    <submittedName>
        <fullName evidence="4">P-type DNA transfer ATPase VirB11</fullName>
    </submittedName>
</protein>
<evidence type="ECO:0000313" key="5">
    <source>
        <dbReference type="Proteomes" id="UP000515917"/>
    </source>
</evidence>
<dbReference type="AlphaFoldDB" id="A0A7G3GEL9"/>
<dbReference type="PANTHER" id="PTHR30486:SF6">
    <property type="entry name" value="TYPE IV PILUS RETRACTATION ATPASE PILT"/>
    <property type="match status" value="1"/>
</dbReference>
<evidence type="ECO:0000259" key="2">
    <source>
        <dbReference type="Pfam" id="PF00437"/>
    </source>
</evidence>
<dbReference type="CDD" id="cd01130">
    <property type="entry name" value="VirB11-like_ATPase"/>
    <property type="match status" value="1"/>
</dbReference>
<evidence type="ECO:0000313" key="4">
    <source>
        <dbReference type="EMBL" id="QBC45897.1"/>
    </source>
</evidence>
<feature type="domain" description="Bacterial type II secretion system protein E" evidence="2">
    <location>
        <begin position="197"/>
        <end position="338"/>
    </location>
</feature>
<comment type="similarity">
    <text evidence="1">Belongs to the GSP E family.</text>
</comment>
<sequence>MSNNQDAEHIEKGASVDHWMLPLKDFMADPSITEICVNRPQEVYVESNGKWIQHTVTALSFKHCRSLATAVARYANNDINELVPILSAKMPHGERIQVVMPPACEDGTISITIRKPSFTLKSLDEYEGAGYFKHVPELSGFKFPVEETAPEITVETHLPDSEHLRDLPPPLPKSAIPSHWNNYDQELMVLAQKGEWRKFLELAVKYEKVIVIAGGTGSGKTTFMKSLMQVIPEQQRLISIEDVPELFMPNHPNHVHLYYPSSSGKNESTVTAQGLLKSCLRMKPDRILLAELRGDETFDFINVALSGHSGSITSCHAGNSAGTFERLAMMCMQHQSVAGLPYSVVKNLLYMAVDIVVCVDNDKYRGKGRHITEIWFNPEMKNGSAH</sequence>
<dbReference type="InterPro" id="IPR050921">
    <property type="entry name" value="T4SS_GSP_E_ATPase"/>
</dbReference>
<keyword evidence="4" id="KW-0614">Plasmid</keyword>
<evidence type="ECO:0000256" key="1">
    <source>
        <dbReference type="ARBA" id="ARBA00006611"/>
    </source>
</evidence>
<dbReference type="EMBL" id="CP025782">
    <property type="protein sequence ID" value="QBC45897.1"/>
    <property type="molecule type" value="Genomic_DNA"/>
</dbReference>
<dbReference type="GO" id="GO:0016887">
    <property type="term" value="F:ATP hydrolysis activity"/>
    <property type="evidence" value="ECO:0007669"/>
    <property type="project" value="InterPro"/>
</dbReference>
<dbReference type="Proteomes" id="UP000515917">
    <property type="component" value="Plasmid pl2"/>
</dbReference>
<keyword evidence="5" id="KW-1185">Reference proteome</keyword>
<dbReference type="SUPFAM" id="SSF52540">
    <property type="entry name" value="P-loop containing nucleoside triphosphate hydrolases"/>
    <property type="match status" value="1"/>
</dbReference>
<dbReference type="Gene3D" id="3.30.450.90">
    <property type="match status" value="1"/>
</dbReference>
<name>A0A7G3GEL9_9NEIS</name>
<accession>A0A7G3GEL9</accession>
<dbReference type="KEGG" id="ifl:C1H71_20350"/>
<gene>
    <name evidence="3" type="ORF">C1H71_20080</name>
    <name evidence="4" type="ORF">C1H71_20350</name>
</gene>
<dbReference type="InterPro" id="IPR027417">
    <property type="entry name" value="P-loop_NTPase"/>
</dbReference>
<dbReference type="RefSeq" id="WP_130108320.1">
    <property type="nucleotide sequence ID" value="NZ_CP025782.1"/>
</dbReference>
<dbReference type="Gene3D" id="3.40.50.300">
    <property type="entry name" value="P-loop containing nucleotide triphosphate hydrolases"/>
    <property type="match status" value="1"/>
</dbReference>
<organism evidence="4 5">
    <name type="scientific">Iodobacter fluviatilis</name>
    <dbReference type="NCBI Taxonomy" id="537"/>
    <lineage>
        <taxon>Bacteria</taxon>
        <taxon>Pseudomonadati</taxon>
        <taxon>Pseudomonadota</taxon>
        <taxon>Betaproteobacteria</taxon>
        <taxon>Neisseriales</taxon>
        <taxon>Chitinibacteraceae</taxon>
        <taxon>Iodobacter</taxon>
    </lineage>
</organism>
<geneLocation type="plasmid" evidence="4 5">
    <name>pl2</name>
</geneLocation>
<dbReference type="EMBL" id="CP025782">
    <property type="protein sequence ID" value="QBC45844.1"/>
    <property type="molecule type" value="Genomic_DNA"/>
</dbReference>
<dbReference type="KEGG" id="ifl:C1H71_20080"/>
<reference evidence="4 5" key="1">
    <citation type="submission" date="2018-01" db="EMBL/GenBank/DDBJ databases">
        <title>Genome sequence of Iodobacter sp. strain PCH194 isolated from Indian Trans-Himalaya.</title>
        <authorList>
            <person name="Kumar V."/>
            <person name="Thakur V."/>
            <person name="Kumar S."/>
            <person name="Singh D."/>
        </authorList>
    </citation>
    <scope>NUCLEOTIDE SEQUENCE [LARGE SCALE GENOMIC DNA]</scope>
    <source>
        <strain evidence="4 5">PCH194</strain>
        <plasmid evidence="4 5">pl2</plasmid>
    </source>
</reference>
<proteinExistence type="inferred from homology"/>
<dbReference type="InterPro" id="IPR001482">
    <property type="entry name" value="T2SS/T4SS_dom"/>
</dbReference>
<evidence type="ECO:0000313" key="3">
    <source>
        <dbReference type="EMBL" id="QBC45844.1"/>
    </source>
</evidence>